<comment type="caution">
    <text evidence="2">The sequence shown here is derived from an EMBL/GenBank/DDBJ whole genome shotgun (WGS) entry which is preliminary data.</text>
</comment>
<keyword evidence="1" id="KW-1133">Transmembrane helix</keyword>
<proteinExistence type="predicted"/>
<name>A0A427AEI9_ENSVE</name>
<protein>
    <submittedName>
        <fullName evidence="2">Uncharacterized protein</fullName>
    </submittedName>
</protein>
<gene>
    <name evidence="2" type="ORF">B296_00017819</name>
</gene>
<evidence type="ECO:0000313" key="3">
    <source>
        <dbReference type="Proteomes" id="UP000287651"/>
    </source>
</evidence>
<dbReference type="AlphaFoldDB" id="A0A427AEI9"/>
<dbReference type="Proteomes" id="UP000287651">
    <property type="component" value="Unassembled WGS sequence"/>
</dbReference>
<keyword evidence="1" id="KW-0812">Transmembrane</keyword>
<evidence type="ECO:0000256" key="1">
    <source>
        <dbReference type="SAM" id="Phobius"/>
    </source>
</evidence>
<organism evidence="2 3">
    <name type="scientific">Ensete ventricosum</name>
    <name type="common">Abyssinian banana</name>
    <name type="synonym">Musa ensete</name>
    <dbReference type="NCBI Taxonomy" id="4639"/>
    <lineage>
        <taxon>Eukaryota</taxon>
        <taxon>Viridiplantae</taxon>
        <taxon>Streptophyta</taxon>
        <taxon>Embryophyta</taxon>
        <taxon>Tracheophyta</taxon>
        <taxon>Spermatophyta</taxon>
        <taxon>Magnoliopsida</taxon>
        <taxon>Liliopsida</taxon>
        <taxon>Zingiberales</taxon>
        <taxon>Musaceae</taxon>
        <taxon>Ensete</taxon>
    </lineage>
</organism>
<reference evidence="2 3" key="1">
    <citation type="journal article" date="2014" name="Agronomy (Basel)">
        <title>A Draft Genome Sequence for Ensete ventricosum, the Drought-Tolerant Tree Against Hunger.</title>
        <authorList>
            <person name="Harrison J."/>
            <person name="Moore K.A."/>
            <person name="Paszkiewicz K."/>
            <person name="Jones T."/>
            <person name="Grant M."/>
            <person name="Ambacheew D."/>
            <person name="Muzemil S."/>
            <person name="Studholme D.J."/>
        </authorList>
    </citation>
    <scope>NUCLEOTIDE SEQUENCE [LARGE SCALE GENOMIC DNA]</scope>
</reference>
<evidence type="ECO:0000313" key="2">
    <source>
        <dbReference type="EMBL" id="RRT74571.1"/>
    </source>
</evidence>
<sequence length="77" mass="8090">MAEEEHMAVNGGGDVELVEAKGADYSGVSACSRSRRAAKSISLVRLIVACMAAGGVQYGWALQLSLLTPYVQKSFSP</sequence>
<accession>A0A427AEI9</accession>
<keyword evidence="1" id="KW-0472">Membrane</keyword>
<feature type="transmembrane region" description="Helical" evidence="1">
    <location>
        <begin position="43"/>
        <end position="61"/>
    </location>
</feature>
<dbReference type="EMBL" id="AMZH03002735">
    <property type="protein sequence ID" value="RRT74571.1"/>
    <property type="molecule type" value="Genomic_DNA"/>
</dbReference>